<name>A0ACB0XYU9_MELEN</name>
<dbReference type="EMBL" id="CAVMJV010000004">
    <property type="protein sequence ID" value="CAK5024330.1"/>
    <property type="molecule type" value="Genomic_DNA"/>
</dbReference>
<sequence length="56" mass="6535">MCEIYVKNCEKSIAKRTNFVVEGLYLFGTLAHRLVARDERSCVCVFYFLHPCSLPY</sequence>
<accession>A0ACB0XYU9</accession>
<comment type="caution">
    <text evidence="1">The sequence shown here is derived from an EMBL/GenBank/DDBJ whole genome shotgun (WGS) entry which is preliminary data.</text>
</comment>
<keyword evidence="2" id="KW-1185">Reference proteome</keyword>
<dbReference type="Proteomes" id="UP001497535">
    <property type="component" value="Unassembled WGS sequence"/>
</dbReference>
<organism evidence="1 2">
    <name type="scientific">Meloidogyne enterolobii</name>
    <name type="common">Root-knot nematode worm</name>
    <name type="synonym">Meloidogyne mayaguensis</name>
    <dbReference type="NCBI Taxonomy" id="390850"/>
    <lineage>
        <taxon>Eukaryota</taxon>
        <taxon>Metazoa</taxon>
        <taxon>Ecdysozoa</taxon>
        <taxon>Nematoda</taxon>
        <taxon>Chromadorea</taxon>
        <taxon>Rhabditida</taxon>
        <taxon>Tylenchina</taxon>
        <taxon>Tylenchomorpha</taxon>
        <taxon>Tylenchoidea</taxon>
        <taxon>Meloidogynidae</taxon>
        <taxon>Meloidogyninae</taxon>
        <taxon>Meloidogyne</taxon>
    </lineage>
</organism>
<evidence type="ECO:0000313" key="2">
    <source>
        <dbReference type="Proteomes" id="UP001497535"/>
    </source>
</evidence>
<proteinExistence type="predicted"/>
<gene>
    <name evidence="1" type="ORF">MENTE1834_LOCUS5470</name>
</gene>
<protein>
    <submittedName>
        <fullName evidence="1">Uncharacterized protein</fullName>
    </submittedName>
</protein>
<reference evidence="1" key="1">
    <citation type="submission" date="2023-11" db="EMBL/GenBank/DDBJ databases">
        <authorList>
            <person name="Poullet M."/>
        </authorList>
    </citation>
    <scope>NUCLEOTIDE SEQUENCE</scope>
    <source>
        <strain evidence="1">E1834</strain>
    </source>
</reference>
<evidence type="ECO:0000313" key="1">
    <source>
        <dbReference type="EMBL" id="CAK5024330.1"/>
    </source>
</evidence>